<name>A0A1H6I828_RUMFL</name>
<feature type="transmembrane region" description="Helical" evidence="1">
    <location>
        <begin position="206"/>
        <end position="228"/>
    </location>
</feature>
<dbReference type="EMBL" id="FNWV01000001">
    <property type="protein sequence ID" value="SEH42375.1"/>
    <property type="molecule type" value="Genomic_DNA"/>
</dbReference>
<dbReference type="GO" id="GO:0042158">
    <property type="term" value="P:lipoprotein biosynthetic process"/>
    <property type="evidence" value="ECO:0007669"/>
    <property type="project" value="InterPro"/>
</dbReference>
<dbReference type="GO" id="GO:0008961">
    <property type="term" value="F:phosphatidylglycerol-prolipoprotein diacylglyceryl transferase activity"/>
    <property type="evidence" value="ECO:0007669"/>
    <property type="project" value="InterPro"/>
</dbReference>
<feature type="transmembrane region" description="Helical" evidence="1">
    <location>
        <begin position="45"/>
        <end position="66"/>
    </location>
</feature>
<dbReference type="OrthoDB" id="871140at2"/>
<dbReference type="GO" id="GO:0005886">
    <property type="term" value="C:plasma membrane"/>
    <property type="evidence" value="ECO:0007669"/>
    <property type="project" value="InterPro"/>
</dbReference>
<evidence type="ECO:0000313" key="2">
    <source>
        <dbReference type="EMBL" id="SEH42375.1"/>
    </source>
</evidence>
<keyword evidence="2" id="KW-0808">Transferase</keyword>
<feature type="transmembrane region" description="Helical" evidence="1">
    <location>
        <begin position="152"/>
        <end position="173"/>
    </location>
</feature>
<feature type="transmembrane region" description="Helical" evidence="1">
    <location>
        <begin position="12"/>
        <end position="33"/>
    </location>
</feature>
<dbReference type="InterPro" id="IPR001640">
    <property type="entry name" value="Lgt"/>
</dbReference>
<gene>
    <name evidence="2" type="ORF">SAMN02910265_00598</name>
</gene>
<proteinExistence type="predicted"/>
<keyword evidence="1" id="KW-1133">Transmembrane helix</keyword>
<keyword evidence="1" id="KW-0472">Membrane</keyword>
<evidence type="ECO:0000256" key="1">
    <source>
        <dbReference type="SAM" id="Phobius"/>
    </source>
</evidence>
<dbReference type="Proteomes" id="UP000183190">
    <property type="component" value="Unassembled WGS sequence"/>
</dbReference>
<dbReference type="RefSeq" id="WP_074714396.1">
    <property type="nucleotide sequence ID" value="NZ_FNWV01000001.1"/>
</dbReference>
<sequence length="235" mass="25643">MTLHIDTDWGKIPPYAIMIMLSFAAGIGSMFFLNVKSGVRKHMAGYLSLLAPFMSIFFGLLLTYITTFGKGVGLSSLGGLFGMYAAVVTIALIGKDRREFMSMLTSCTLVVPLMYSISKIGCLCAGCCRGIAYHGAFCIEYTGKRTGDICVFPVQLAETLLFFAIFVTGIILFMKKKQNTELFVIIASVLGKGGLDFLRASHTDKIISLNQILCIVIAAVGIVGYKYFKKLRVES</sequence>
<reference evidence="2 3" key="1">
    <citation type="submission" date="2016-10" db="EMBL/GenBank/DDBJ databases">
        <authorList>
            <person name="de Groot N.N."/>
        </authorList>
    </citation>
    <scope>NUCLEOTIDE SEQUENCE [LARGE SCALE GENOMIC DNA]</scope>
    <source>
        <strain evidence="2 3">YAD2003</strain>
    </source>
</reference>
<keyword evidence="1" id="KW-0812">Transmembrane</keyword>
<evidence type="ECO:0000313" key="3">
    <source>
        <dbReference type="Proteomes" id="UP000183190"/>
    </source>
</evidence>
<accession>A0A1H6I828</accession>
<protein>
    <submittedName>
        <fullName evidence="2">Prolipoprotein diacylglyceryltransferase</fullName>
    </submittedName>
</protein>
<feature type="transmembrane region" description="Helical" evidence="1">
    <location>
        <begin position="72"/>
        <end position="94"/>
    </location>
</feature>
<dbReference type="AlphaFoldDB" id="A0A1H6I828"/>
<organism evidence="2 3">
    <name type="scientific">Ruminococcus flavefaciens</name>
    <dbReference type="NCBI Taxonomy" id="1265"/>
    <lineage>
        <taxon>Bacteria</taxon>
        <taxon>Bacillati</taxon>
        <taxon>Bacillota</taxon>
        <taxon>Clostridia</taxon>
        <taxon>Eubacteriales</taxon>
        <taxon>Oscillospiraceae</taxon>
        <taxon>Ruminococcus</taxon>
    </lineage>
</organism>
<keyword evidence="2" id="KW-0449">Lipoprotein</keyword>
<dbReference type="Pfam" id="PF01790">
    <property type="entry name" value="LGT"/>
    <property type="match status" value="1"/>
</dbReference>